<dbReference type="AlphaFoldDB" id="A0A0R2MRG2"/>
<dbReference type="EC" id="5.3.1.6" evidence="3"/>
<feature type="binding site" evidence="3">
    <location>
        <begin position="29"/>
        <end position="32"/>
    </location>
    <ligand>
        <name>substrate</name>
    </ligand>
</feature>
<dbReference type="GO" id="GO:0004751">
    <property type="term" value="F:ribose-5-phosphate isomerase activity"/>
    <property type="evidence" value="ECO:0007669"/>
    <property type="project" value="UniProtKB-UniRule"/>
</dbReference>
<reference evidence="4 5" key="1">
    <citation type="journal article" date="2015" name="Genome Announc.">
        <title>Expanding the biotechnology potential of lactobacilli through comparative genomics of 213 strains and associated genera.</title>
        <authorList>
            <person name="Sun Z."/>
            <person name="Harris H.M."/>
            <person name="McCann A."/>
            <person name="Guo C."/>
            <person name="Argimon S."/>
            <person name="Zhang W."/>
            <person name="Yang X."/>
            <person name="Jeffery I.B."/>
            <person name="Cooney J.C."/>
            <person name="Kagawa T.F."/>
            <person name="Liu W."/>
            <person name="Song Y."/>
            <person name="Salvetti E."/>
            <person name="Wrobel A."/>
            <person name="Rasinkangas P."/>
            <person name="Parkhill J."/>
            <person name="Rea M.C."/>
            <person name="O'Sullivan O."/>
            <person name="Ritari J."/>
            <person name="Douillard F.P."/>
            <person name="Paul Ross R."/>
            <person name="Yang R."/>
            <person name="Briner A.E."/>
            <person name="Felis G.E."/>
            <person name="de Vos W.M."/>
            <person name="Barrangou R."/>
            <person name="Klaenhammer T.R."/>
            <person name="Caufield P.W."/>
            <person name="Cui Y."/>
            <person name="Zhang H."/>
            <person name="O'Toole P.W."/>
        </authorList>
    </citation>
    <scope>NUCLEOTIDE SEQUENCE [LARGE SCALE GENOMIC DNA]</scope>
    <source>
        <strain evidence="4 5">DSM 24301</strain>
    </source>
</reference>
<dbReference type="NCBIfam" id="TIGR00021">
    <property type="entry name" value="rpiA"/>
    <property type="match status" value="1"/>
</dbReference>
<dbReference type="Gene3D" id="3.40.50.1360">
    <property type="match status" value="1"/>
</dbReference>
<dbReference type="EMBL" id="JQCE01000045">
    <property type="protein sequence ID" value="KRO16200.1"/>
    <property type="molecule type" value="Genomic_DNA"/>
</dbReference>
<comment type="pathway">
    <text evidence="3">Carbohydrate degradation; pentose phosphate pathway; D-ribose 5-phosphate from D-ribulose 5-phosphate (non-oxidative stage): step 1/1.</text>
</comment>
<comment type="subunit">
    <text evidence="3">Homodimer.</text>
</comment>
<dbReference type="SUPFAM" id="SSF100950">
    <property type="entry name" value="NagB/RpiA/CoA transferase-like"/>
    <property type="match status" value="1"/>
</dbReference>
<name>A0A0R2MRG2_9LACO</name>
<dbReference type="HAMAP" id="MF_00170">
    <property type="entry name" value="Rib_5P_isom_A"/>
    <property type="match status" value="1"/>
</dbReference>
<keyword evidence="5" id="KW-1185">Reference proteome</keyword>
<evidence type="ECO:0000313" key="5">
    <source>
        <dbReference type="Proteomes" id="UP000050969"/>
    </source>
</evidence>
<dbReference type="GO" id="GO:0005829">
    <property type="term" value="C:cytosol"/>
    <property type="evidence" value="ECO:0007669"/>
    <property type="project" value="TreeGrafter"/>
</dbReference>
<proteinExistence type="inferred from homology"/>
<dbReference type="InterPro" id="IPR004788">
    <property type="entry name" value="Ribose5P_isomerase_type_A"/>
</dbReference>
<feature type="binding site" evidence="3">
    <location>
        <position position="126"/>
    </location>
    <ligand>
        <name>substrate</name>
    </ligand>
</feature>
<gene>
    <name evidence="3" type="primary">rpiA</name>
    <name evidence="4" type="ORF">IV56_GL001689</name>
</gene>
<dbReference type="STRING" id="1293598.IV56_GL001689"/>
<keyword evidence="2 3" id="KW-0413">Isomerase</keyword>
<dbReference type="PANTHER" id="PTHR11934:SF0">
    <property type="entry name" value="RIBOSE-5-PHOSPHATE ISOMERASE"/>
    <property type="match status" value="1"/>
</dbReference>
<sequence>MNEQELLKQQVAASAAQLVVPGSILGVGTGSTVKWFISELAKRDRLTPLNLAAIVTTSNRSKEQLESYGFKVVELADIDHADLVVDGADRVDDQLNGIKGGGGALTLEKSVAVNSEKNVWIVDEGKLVHHLGGFPLPVEVLPISCEQNFRQFEQAGLEPTFRQRQDGKRYITHYGNYIIDLGISPLPIPSGLAGYLDSTVGVVEHGLFLDICDELLIARHDGTVETRYRNQLNKIPS</sequence>
<dbReference type="Gene3D" id="3.30.70.260">
    <property type="match status" value="1"/>
</dbReference>
<dbReference type="PANTHER" id="PTHR11934">
    <property type="entry name" value="RIBOSE-5-PHOSPHATE ISOMERASE"/>
    <property type="match status" value="1"/>
</dbReference>
<protein>
    <recommendedName>
        <fullName evidence="3">Ribose-5-phosphate isomerase A</fullName>
        <ecNumber evidence="3">5.3.1.6</ecNumber>
    </recommendedName>
    <alternativeName>
        <fullName evidence="3">Phosphoriboisomerase A</fullName>
        <shortName evidence="3">PRI</shortName>
    </alternativeName>
</protein>
<feature type="binding site" evidence="3">
    <location>
        <begin position="99"/>
        <end position="102"/>
    </location>
    <ligand>
        <name>substrate</name>
    </ligand>
</feature>
<organism evidence="4 5">
    <name type="scientific">Lacticaseibacillus saniviri JCM 17471 = DSM 24301</name>
    <dbReference type="NCBI Taxonomy" id="1293598"/>
    <lineage>
        <taxon>Bacteria</taxon>
        <taxon>Bacillati</taxon>
        <taxon>Bacillota</taxon>
        <taxon>Bacilli</taxon>
        <taxon>Lactobacillales</taxon>
        <taxon>Lactobacillaceae</taxon>
        <taxon>Lacticaseibacillus</taxon>
    </lineage>
</organism>
<dbReference type="FunFam" id="3.40.50.1360:FF:000001">
    <property type="entry name" value="Ribose-5-phosphate isomerase A"/>
    <property type="match status" value="1"/>
</dbReference>
<feature type="active site" description="Proton acceptor" evidence="3">
    <location>
        <position position="108"/>
    </location>
</feature>
<dbReference type="SUPFAM" id="SSF75445">
    <property type="entry name" value="D-ribose-5-phosphate isomerase (RpiA), lid domain"/>
    <property type="match status" value="1"/>
</dbReference>
<dbReference type="CDD" id="cd01398">
    <property type="entry name" value="RPI_A"/>
    <property type="match status" value="1"/>
</dbReference>
<comment type="caution">
    <text evidence="4">The sequence shown here is derived from an EMBL/GenBank/DDBJ whole genome shotgun (WGS) entry which is preliminary data.</text>
</comment>
<dbReference type="InterPro" id="IPR020672">
    <property type="entry name" value="Ribose5P_isomerase_typA_subgr"/>
</dbReference>
<evidence type="ECO:0000256" key="1">
    <source>
        <dbReference type="ARBA" id="ARBA00001713"/>
    </source>
</evidence>
<comment type="function">
    <text evidence="3">Catalyzes the reversible conversion of ribose-5-phosphate to ribulose 5-phosphate.</text>
</comment>
<dbReference type="NCBIfam" id="NF001924">
    <property type="entry name" value="PRK00702.1"/>
    <property type="match status" value="1"/>
</dbReference>
<dbReference type="GO" id="GO:0006014">
    <property type="term" value="P:D-ribose metabolic process"/>
    <property type="evidence" value="ECO:0007669"/>
    <property type="project" value="TreeGrafter"/>
</dbReference>
<comment type="similarity">
    <text evidence="3">Belongs to the ribose 5-phosphate isomerase family.</text>
</comment>
<accession>A0A0R2MRG2</accession>
<comment type="catalytic activity">
    <reaction evidence="1 3">
        <text>aldehydo-D-ribose 5-phosphate = D-ribulose 5-phosphate</text>
        <dbReference type="Rhea" id="RHEA:14657"/>
        <dbReference type="ChEBI" id="CHEBI:58121"/>
        <dbReference type="ChEBI" id="CHEBI:58273"/>
        <dbReference type="EC" id="5.3.1.6"/>
    </reaction>
</comment>
<dbReference type="GO" id="GO:0009052">
    <property type="term" value="P:pentose-phosphate shunt, non-oxidative branch"/>
    <property type="evidence" value="ECO:0007669"/>
    <property type="project" value="UniProtKB-UniRule"/>
</dbReference>
<dbReference type="UniPathway" id="UPA00115">
    <property type="reaction ID" value="UER00412"/>
</dbReference>
<evidence type="ECO:0000256" key="2">
    <source>
        <dbReference type="ARBA" id="ARBA00023235"/>
    </source>
</evidence>
<evidence type="ECO:0000256" key="3">
    <source>
        <dbReference type="HAMAP-Rule" id="MF_00170"/>
    </source>
</evidence>
<dbReference type="Pfam" id="PF06026">
    <property type="entry name" value="Rib_5-P_isom_A"/>
    <property type="match status" value="1"/>
</dbReference>
<evidence type="ECO:0000313" key="4">
    <source>
        <dbReference type="EMBL" id="KRO16200.1"/>
    </source>
</evidence>
<dbReference type="RefSeq" id="WP_056993102.1">
    <property type="nucleotide sequence ID" value="NZ_JQCE01000045.1"/>
</dbReference>
<feature type="binding site" evidence="3">
    <location>
        <begin position="86"/>
        <end position="89"/>
    </location>
    <ligand>
        <name>substrate</name>
    </ligand>
</feature>
<dbReference type="PATRIC" id="fig|1293598.4.peg.1762"/>
<dbReference type="Proteomes" id="UP000050969">
    <property type="component" value="Unassembled WGS sequence"/>
</dbReference>
<dbReference type="InterPro" id="IPR037171">
    <property type="entry name" value="NagB/RpiA_transferase-like"/>
</dbReference>